<name>Q1D4H4_MYXXD</name>
<protein>
    <submittedName>
        <fullName evidence="2">Uncharacterized protein</fullName>
    </submittedName>
</protein>
<sequence length="215" mass="23019">MSTTCHCPRAHRRPRSGLSQGHREERVGAAMSESPDAFLLGMFQKSGLACGSVDEAWQRSEYLYPLLGWLTARFPEPMAFQICAEWLRLAATRVEGAAAAADLFAQARGEAPRQGHVIAGALGDLRNASILEQKPAVAAFADAASHLCEVWAAVTTNEADAETNPWARAKAAAGAMVTALVAQRGQDEKDPAAKAQARVELTELLRAVRAAITVR</sequence>
<dbReference type="EMBL" id="CP000113">
    <property type="protein sequence ID" value="ABF87467.1"/>
    <property type="molecule type" value="Genomic_DNA"/>
</dbReference>
<evidence type="ECO:0000256" key="1">
    <source>
        <dbReference type="SAM" id="MobiDB-lite"/>
    </source>
</evidence>
<dbReference type="EnsemblBacteria" id="ABF87467">
    <property type="protein sequence ID" value="ABF87467"/>
    <property type="gene ID" value="MXAN_4274"/>
</dbReference>
<dbReference type="KEGG" id="mxa:MXAN_4274"/>
<accession>Q1D4H4</accession>
<reference evidence="2 3" key="1">
    <citation type="journal article" date="2006" name="Proc. Natl. Acad. Sci. U.S.A.">
        <title>Evolution of sensory complexity recorded in a myxobacterial genome.</title>
        <authorList>
            <person name="Goldman B.S."/>
            <person name="Nierman W.C."/>
            <person name="Kaiser D."/>
            <person name="Slater S.C."/>
            <person name="Durkin A.S."/>
            <person name="Eisen J.A."/>
            <person name="Ronning C.M."/>
            <person name="Barbazuk W.B."/>
            <person name="Blanchard M."/>
            <person name="Field C."/>
            <person name="Halling C."/>
            <person name="Hinkle G."/>
            <person name="Iartchuk O."/>
            <person name="Kim H.S."/>
            <person name="Mackenzie C."/>
            <person name="Madupu R."/>
            <person name="Miller N."/>
            <person name="Shvartsbeyn A."/>
            <person name="Sullivan S.A."/>
            <person name="Vaudin M."/>
            <person name="Wiegand R."/>
            <person name="Kaplan H.B."/>
        </authorList>
    </citation>
    <scope>NUCLEOTIDE SEQUENCE [LARGE SCALE GENOMIC DNA]</scope>
    <source>
        <strain evidence="3">DK1622</strain>
    </source>
</reference>
<dbReference type="AlphaFoldDB" id="Q1D4H4"/>
<organism evidence="2 3">
    <name type="scientific">Myxococcus xanthus (strain DK1622)</name>
    <dbReference type="NCBI Taxonomy" id="246197"/>
    <lineage>
        <taxon>Bacteria</taxon>
        <taxon>Pseudomonadati</taxon>
        <taxon>Myxococcota</taxon>
        <taxon>Myxococcia</taxon>
        <taxon>Myxococcales</taxon>
        <taxon>Cystobacterineae</taxon>
        <taxon>Myxococcaceae</taxon>
        <taxon>Myxococcus</taxon>
    </lineage>
</organism>
<evidence type="ECO:0000313" key="2">
    <source>
        <dbReference type="EMBL" id="ABF87467.1"/>
    </source>
</evidence>
<evidence type="ECO:0000313" key="3">
    <source>
        <dbReference type="Proteomes" id="UP000002402"/>
    </source>
</evidence>
<dbReference type="HOGENOM" id="CLU_1433108_0_0_7"/>
<keyword evidence="3" id="KW-1185">Reference proteome</keyword>
<gene>
    <name evidence="2" type="ordered locus">MXAN_4274</name>
</gene>
<dbReference type="STRING" id="246197.MXAN_4274"/>
<feature type="region of interest" description="Disordered" evidence="1">
    <location>
        <begin position="1"/>
        <end position="27"/>
    </location>
</feature>
<proteinExistence type="predicted"/>
<dbReference type="Proteomes" id="UP000002402">
    <property type="component" value="Chromosome"/>
</dbReference>